<reference evidence="1 2" key="1">
    <citation type="submission" date="2020-03" db="EMBL/GenBank/DDBJ databases">
        <title>Characterization of ganglioside-mimicking enterococci.</title>
        <authorList>
            <person name="Patry R.T."/>
            <person name="Nothaft H."/>
            <person name="Bridger R."/>
            <person name="Shajahan A."/>
            <person name="Huynh S."/>
            <person name="Sanchez S."/>
            <person name="Azadi P."/>
            <person name="Cooper K."/>
            <person name="Miller W.G."/>
            <person name="Parker C.T."/>
            <person name="Wells L."/>
            <person name="Szymanski C.M."/>
        </authorList>
    </citation>
    <scope>NUCLEOTIDE SEQUENCE [LARGE SCALE GENOMIC DNA]</scope>
    <source>
        <strain evidence="1 2">EGM181</strain>
    </source>
</reference>
<dbReference type="EMBL" id="CP050485">
    <property type="protein sequence ID" value="QOG27744.1"/>
    <property type="molecule type" value="Genomic_DNA"/>
</dbReference>
<dbReference type="AlphaFoldDB" id="A0AAE7MQE4"/>
<organism evidence="1 2">
    <name type="scientific">Enterococcus gallinarum</name>
    <dbReference type="NCBI Taxonomy" id="1353"/>
    <lineage>
        <taxon>Bacteria</taxon>
        <taxon>Bacillati</taxon>
        <taxon>Bacillota</taxon>
        <taxon>Bacilli</taxon>
        <taxon>Lactobacillales</taxon>
        <taxon>Enterococcaceae</taxon>
        <taxon>Enterococcus</taxon>
    </lineage>
</organism>
<name>A0AAE7MQE4_ENTGA</name>
<evidence type="ECO:0000313" key="2">
    <source>
        <dbReference type="Proteomes" id="UP000516696"/>
    </source>
</evidence>
<gene>
    <name evidence="1" type="ORF">EGM181_10990</name>
</gene>
<dbReference type="Proteomes" id="UP000516696">
    <property type="component" value="Chromosome"/>
</dbReference>
<sequence>MMEISESKSMRGKMFSIRFTNKRHVYFLRKCVFPINYTLKQVENYLHNSLNIVKEILEILDATNVLIMDGFKRSNESTDNTLIDAYWIDAEQYIIELNYTNKVDYIILIANIDTELDAVEKFVKSEYPNSQFTIEHYDEAWIVKS</sequence>
<proteinExistence type="predicted"/>
<accession>A0AAE7MQE4</accession>
<dbReference type="RefSeq" id="WP_113849596.1">
    <property type="nucleotide sequence ID" value="NZ_CP050485.1"/>
</dbReference>
<protein>
    <submittedName>
        <fullName evidence="1">Uncharacterized protein</fullName>
    </submittedName>
</protein>
<evidence type="ECO:0000313" key="1">
    <source>
        <dbReference type="EMBL" id="QOG27744.1"/>
    </source>
</evidence>